<dbReference type="PANTHER" id="PTHR42756:SF1">
    <property type="entry name" value="TRANSCRIPTIONAL REPRESSOR OF EMRAB OPERON"/>
    <property type="match status" value="1"/>
</dbReference>
<dbReference type="InterPro" id="IPR000835">
    <property type="entry name" value="HTH_MarR-typ"/>
</dbReference>
<organism evidence="5 6">
    <name type="scientific">Marinomonas maritima</name>
    <dbReference type="NCBI Taxonomy" id="2940935"/>
    <lineage>
        <taxon>Bacteria</taxon>
        <taxon>Pseudomonadati</taxon>
        <taxon>Pseudomonadota</taxon>
        <taxon>Gammaproteobacteria</taxon>
        <taxon>Oceanospirillales</taxon>
        <taxon>Oceanospirillaceae</taxon>
        <taxon>Marinomonas</taxon>
    </lineage>
</organism>
<evidence type="ECO:0000256" key="2">
    <source>
        <dbReference type="ARBA" id="ARBA00023125"/>
    </source>
</evidence>
<dbReference type="InterPro" id="IPR036388">
    <property type="entry name" value="WH-like_DNA-bd_sf"/>
</dbReference>
<dbReference type="PANTHER" id="PTHR42756">
    <property type="entry name" value="TRANSCRIPTIONAL REGULATOR, MARR"/>
    <property type="match status" value="1"/>
</dbReference>
<keyword evidence="3" id="KW-0804">Transcription</keyword>
<dbReference type="PROSITE" id="PS50995">
    <property type="entry name" value="HTH_MARR_2"/>
    <property type="match status" value="1"/>
</dbReference>
<evidence type="ECO:0000256" key="3">
    <source>
        <dbReference type="ARBA" id="ARBA00023163"/>
    </source>
</evidence>
<evidence type="ECO:0000256" key="1">
    <source>
        <dbReference type="ARBA" id="ARBA00023015"/>
    </source>
</evidence>
<name>A0ABT5W9N1_9GAMM</name>
<dbReference type="SUPFAM" id="SSF46785">
    <property type="entry name" value="Winged helix' DNA-binding domain"/>
    <property type="match status" value="1"/>
</dbReference>
<dbReference type="RefSeq" id="WP_255893713.1">
    <property type="nucleotide sequence ID" value="NZ_JAMZEG020000001.1"/>
</dbReference>
<keyword evidence="6" id="KW-1185">Reference proteome</keyword>
<sequence length="155" mass="17908">MDLQNSLIKFQRIISRTWDVQAFDNTESSLSYSEFEYLLCVHIAENAEIDPASEKHDDSTHLSALAAEMQVQKSSASLMVNKLEKRELIYRATCQYDARAQHILLTEKGRKLFSNIQNSVYQNLEKSFKGLLEDKEYDTFEQTLAKICATYPNEK</sequence>
<gene>
    <name evidence="5" type="ORF">M3I01_001095</name>
</gene>
<dbReference type="Gene3D" id="1.10.10.10">
    <property type="entry name" value="Winged helix-like DNA-binding domain superfamily/Winged helix DNA-binding domain"/>
    <property type="match status" value="1"/>
</dbReference>
<dbReference type="SMART" id="SM00347">
    <property type="entry name" value="HTH_MARR"/>
    <property type="match status" value="1"/>
</dbReference>
<evidence type="ECO:0000313" key="6">
    <source>
        <dbReference type="Proteomes" id="UP001139522"/>
    </source>
</evidence>
<keyword evidence="1" id="KW-0805">Transcription regulation</keyword>
<keyword evidence="2" id="KW-0238">DNA-binding</keyword>
<comment type="caution">
    <text evidence="5">The sequence shown here is derived from an EMBL/GenBank/DDBJ whole genome shotgun (WGS) entry which is preliminary data.</text>
</comment>
<evidence type="ECO:0000313" key="5">
    <source>
        <dbReference type="EMBL" id="MDE8601524.1"/>
    </source>
</evidence>
<dbReference type="Proteomes" id="UP001139522">
    <property type="component" value="Unassembled WGS sequence"/>
</dbReference>
<accession>A0ABT5W9N1</accession>
<dbReference type="InterPro" id="IPR036390">
    <property type="entry name" value="WH_DNA-bd_sf"/>
</dbReference>
<proteinExistence type="predicted"/>
<dbReference type="EMBL" id="JAMZEG020000001">
    <property type="protein sequence ID" value="MDE8601524.1"/>
    <property type="molecule type" value="Genomic_DNA"/>
</dbReference>
<feature type="domain" description="HTH marR-type" evidence="4">
    <location>
        <begin position="1"/>
        <end position="149"/>
    </location>
</feature>
<reference evidence="5" key="1">
    <citation type="submission" date="2023-01" db="EMBL/GenBank/DDBJ databases">
        <title>Psychroserpens sp. MSW6 and Marinomonas sp. RSW2, isolated from seawater.</title>
        <authorList>
            <person name="Kristyanto S."/>
            <person name="Jung J."/>
            <person name="Kim J.M."/>
            <person name="Jeon C.O."/>
        </authorList>
    </citation>
    <scope>NUCLEOTIDE SEQUENCE</scope>
    <source>
        <strain evidence="5">RSW2</strain>
    </source>
</reference>
<dbReference type="Pfam" id="PF01047">
    <property type="entry name" value="MarR"/>
    <property type="match status" value="1"/>
</dbReference>
<evidence type="ECO:0000259" key="4">
    <source>
        <dbReference type="PROSITE" id="PS50995"/>
    </source>
</evidence>
<protein>
    <submittedName>
        <fullName evidence="5">MarR family winged helix-turn-helix transcriptional regulator</fullName>
    </submittedName>
</protein>